<accession>A0A812KE50</accession>
<evidence type="ECO:0000256" key="6">
    <source>
        <dbReference type="ARBA" id="ARBA00022882"/>
    </source>
</evidence>
<keyword evidence="11" id="KW-0407">Ion channel</keyword>
<dbReference type="EMBL" id="CAJNDS010000602">
    <property type="protein sequence ID" value="CAE7221994.1"/>
    <property type="molecule type" value="Genomic_DNA"/>
</dbReference>
<evidence type="ECO:0000256" key="10">
    <source>
        <dbReference type="ARBA" id="ARBA00023136"/>
    </source>
</evidence>
<feature type="transmembrane region" description="Helical" evidence="13">
    <location>
        <begin position="194"/>
        <end position="215"/>
    </location>
</feature>
<dbReference type="SUPFAM" id="SSF51206">
    <property type="entry name" value="cAMP-binding domain-like"/>
    <property type="match status" value="1"/>
</dbReference>
<dbReference type="PRINTS" id="PR01463">
    <property type="entry name" value="EAGCHANLFMLY"/>
</dbReference>
<evidence type="ECO:0000256" key="7">
    <source>
        <dbReference type="ARBA" id="ARBA00022958"/>
    </source>
</evidence>
<keyword evidence="16" id="KW-1185">Reference proteome</keyword>
<evidence type="ECO:0000259" key="14">
    <source>
        <dbReference type="PROSITE" id="PS50042"/>
    </source>
</evidence>
<keyword evidence="7" id="KW-0630">Potassium</keyword>
<evidence type="ECO:0000256" key="5">
    <source>
        <dbReference type="ARBA" id="ARBA00022826"/>
    </source>
</evidence>
<keyword evidence="2" id="KW-0813">Transport</keyword>
<keyword evidence="5" id="KW-0631">Potassium channel</keyword>
<feature type="transmembrane region" description="Helical" evidence="13">
    <location>
        <begin position="338"/>
        <end position="359"/>
    </location>
</feature>
<dbReference type="Gene3D" id="2.60.120.10">
    <property type="entry name" value="Jelly Rolls"/>
    <property type="match status" value="1"/>
</dbReference>
<dbReference type="Pfam" id="PF00520">
    <property type="entry name" value="Ion_trans"/>
    <property type="match status" value="1"/>
</dbReference>
<dbReference type="PANTHER" id="PTHR10217">
    <property type="entry name" value="VOLTAGE AND LIGAND GATED POTASSIUM CHANNEL"/>
    <property type="match status" value="1"/>
</dbReference>
<dbReference type="SUPFAM" id="SSF81324">
    <property type="entry name" value="Voltage-gated potassium channels"/>
    <property type="match status" value="1"/>
</dbReference>
<dbReference type="PANTHER" id="PTHR10217:SF435">
    <property type="entry name" value="POTASSIUM VOLTAGE-GATED CHANNEL PROTEIN EAG"/>
    <property type="match status" value="1"/>
</dbReference>
<dbReference type="Gene3D" id="1.10.287.630">
    <property type="entry name" value="Helix hairpin bin"/>
    <property type="match status" value="1"/>
</dbReference>
<evidence type="ECO:0000313" key="16">
    <source>
        <dbReference type="Proteomes" id="UP000604046"/>
    </source>
</evidence>
<keyword evidence="4 13" id="KW-0812">Transmembrane</keyword>
<evidence type="ECO:0000256" key="11">
    <source>
        <dbReference type="ARBA" id="ARBA00023303"/>
    </source>
</evidence>
<dbReference type="GO" id="GO:0005249">
    <property type="term" value="F:voltage-gated potassium channel activity"/>
    <property type="evidence" value="ECO:0007669"/>
    <property type="project" value="InterPro"/>
</dbReference>
<sequence>MESDSANALRACLQRLADAEELLSSTCRAEEIIAGVRETLLDLCDRCGPSKSKLANTHQVPPDFSGEVFSQPAPPTLPMPPPLCQHKDQKERPQPMKAQVLMDQVVLEALREDNKRKVNARIAEVTSARANDAANSASAPSKTVSTTSVFSFSCEPSRPECASSETEWGWVWTPICSEGRIHLPIINPDSQIRLAWDIVGLIFICYETYALPVYLAFDFQFVGVFFAIAAVLDAYFILDIFMSYLTAIRTPSGSLISAPKDIARAYSRRWLFLDVLAGIPWELVNSMVPWNIRSAQLFKMLRLVRVMRLIRFLRVDIFNESVKMYIETRPTLTFASGILRLLFILCAVTHWAACAWFCIGSRKNIGQTWVTKHLPSEFSVSEGYVYSLYFTLTTMTTVGYGDITPANLGEICFALLLLLIATVVFATVMGYLTDMIANVNSERNQQAEKILMLSNYMTWRNIPPHLYKAIRRHLLHLWETNKGYDSYEDQLQFQLTPVLRRELRFHIFGRVLRNAPFLAFLRDFEVCLKQLATKVSIRMLSRGDNVVRIGEANDQIFILVQGKVRLSLNESLWTNPASEELMDEIWSTYAPKKRRAHDSSTAFFLEGLHTAMMHQKRQKALEAAVNQSSYASAFQNVDATHTLFATKTFIRAEEQLLVQDCRQRRAARFIQTRWRQKLKARRARLTSQPIVCSMSIEAPAYFGESCLWDAVEKWDDEPPQCMYSVRCEMRSEVMCLLRADIGALIKEFSPWMGERFEVFREEVVQNLAEAAKVRMRQSPSASKLSELDQDLTSASTASSSKDEPADERSSQEQGSFAGLSSWTRLRKETSNQSLSTLSSDRVQCDGELPATLLFSRQRQQGSSFLRQPLLHDLV</sequence>
<dbReference type="PROSITE" id="PS50042">
    <property type="entry name" value="CNMP_BINDING_3"/>
    <property type="match status" value="1"/>
</dbReference>
<organism evidence="15 16">
    <name type="scientific">Symbiodinium natans</name>
    <dbReference type="NCBI Taxonomy" id="878477"/>
    <lineage>
        <taxon>Eukaryota</taxon>
        <taxon>Sar</taxon>
        <taxon>Alveolata</taxon>
        <taxon>Dinophyceae</taxon>
        <taxon>Suessiales</taxon>
        <taxon>Symbiodiniaceae</taxon>
        <taxon>Symbiodinium</taxon>
    </lineage>
</organism>
<dbReference type="InterPro" id="IPR018490">
    <property type="entry name" value="cNMP-bd_dom_sf"/>
</dbReference>
<dbReference type="OrthoDB" id="444079at2759"/>
<dbReference type="AlphaFoldDB" id="A0A812KE50"/>
<protein>
    <submittedName>
        <fullName evidence="15">Kcnh5 protein</fullName>
    </submittedName>
</protein>
<dbReference type="InterPro" id="IPR000595">
    <property type="entry name" value="cNMP-bd_dom"/>
</dbReference>
<keyword evidence="6" id="KW-0851">Voltage-gated channel</keyword>
<dbReference type="Proteomes" id="UP000604046">
    <property type="component" value="Unassembled WGS sequence"/>
</dbReference>
<evidence type="ECO:0000256" key="2">
    <source>
        <dbReference type="ARBA" id="ARBA00022448"/>
    </source>
</evidence>
<dbReference type="InterPro" id="IPR014710">
    <property type="entry name" value="RmlC-like_jellyroll"/>
</dbReference>
<dbReference type="InterPro" id="IPR005821">
    <property type="entry name" value="Ion_trans_dom"/>
</dbReference>
<evidence type="ECO:0000313" key="15">
    <source>
        <dbReference type="EMBL" id="CAE7221994.1"/>
    </source>
</evidence>
<dbReference type="Gene3D" id="1.10.287.70">
    <property type="match status" value="1"/>
</dbReference>
<keyword evidence="10 13" id="KW-0472">Membrane</keyword>
<feature type="compositionally biased region" description="Polar residues" evidence="12">
    <location>
        <begin position="790"/>
        <end position="799"/>
    </location>
</feature>
<dbReference type="GO" id="GO:0034702">
    <property type="term" value="C:monoatomic ion channel complex"/>
    <property type="evidence" value="ECO:0007669"/>
    <property type="project" value="UniProtKB-KW"/>
</dbReference>
<proteinExistence type="predicted"/>
<dbReference type="InterPro" id="IPR050818">
    <property type="entry name" value="KCNH_animal-type"/>
</dbReference>
<keyword evidence="8 13" id="KW-1133">Transmembrane helix</keyword>
<feature type="region of interest" description="Disordered" evidence="12">
    <location>
        <begin position="778"/>
        <end position="816"/>
    </location>
</feature>
<gene>
    <name evidence="15" type="primary">Kcnh5</name>
    <name evidence="15" type="ORF">SNAT2548_LOCUS8233</name>
</gene>
<feature type="transmembrane region" description="Helical" evidence="13">
    <location>
        <begin position="411"/>
        <end position="432"/>
    </location>
</feature>
<evidence type="ECO:0000256" key="8">
    <source>
        <dbReference type="ARBA" id="ARBA00022989"/>
    </source>
</evidence>
<evidence type="ECO:0000256" key="12">
    <source>
        <dbReference type="SAM" id="MobiDB-lite"/>
    </source>
</evidence>
<reference evidence="15" key="1">
    <citation type="submission" date="2021-02" db="EMBL/GenBank/DDBJ databases">
        <authorList>
            <person name="Dougan E. K."/>
            <person name="Rhodes N."/>
            <person name="Thang M."/>
            <person name="Chan C."/>
        </authorList>
    </citation>
    <scope>NUCLEOTIDE SEQUENCE</scope>
</reference>
<evidence type="ECO:0000256" key="1">
    <source>
        <dbReference type="ARBA" id="ARBA00004141"/>
    </source>
</evidence>
<feature type="compositionally biased region" description="Basic and acidic residues" evidence="12">
    <location>
        <begin position="800"/>
        <end position="810"/>
    </location>
</feature>
<dbReference type="GO" id="GO:0042391">
    <property type="term" value="P:regulation of membrane potential"/>
    <property type="evidence" value="ECO:0007669"/>
    <property type="project" value="TreeGrafter"/>
</dbReference>
<evidence type="ECO:0000256" key="3">
    <source>
        <dbReference type="ARBA" id="ARBA00022538"/>
    </source>
</evidence>
<name>A0A812KE50_9DINO</name>
<comment type="subcellular location">
    <subcellularLocation>
        <location evidence="1">Membrane</location>
        <topology evidence="1">Multi-pass membrane protein</topology>
    </subcellularLocation>
</comment>
<evidence type="ECO:0000256" key="9">
    <source>
        <dbReference type="ARBA" id="ARBA00023065"/>
    </source>
</evidence>
<dbReference type="InterPro" id="IPR003938">
    <property type="entry name" value="K_chnl_volt-dep_EAG/ELK/ERG"/>
</dbReference>
<feature type="domain" description="Cyclic nucleotide-binding" evidence="14">
    <location>
        <begin position="528"/>
        <end position="566"/>
    </location>
</feature>
<dbReference type="GO" id="GO:0005886">
    <property type="term" value="C:plasma membrane"/>
    <property type="evidence" value="ECO:0007669"/>
    <property type="project" value="TreeGrafter"/>
</dbReference>
<feature type="transmembrane region" description="Helical" evidence="13">
    <location>
        <begin position="221"/>
        <end position="245"/>
    </location>
</feature>
<evidence type="ECO:0000256" key="13">
    <source>
        <dbReference type="SAM" id="Phobius"/>
    </source>
</evidence>
<comment type="caution">
    <text evidence="15">The sequence shown here is derived from an EMBL/GenBank/DDBJ whole genome shotgun (WGS) entry which is preliminary data.</text>
</comment>
<keyword evidence="3" id="KW-0633">Potassium transport</keyword>
<evidence type="ECO:0000256" key="4">
    <source>
        <dbReference type="ARBA" id="ARBA00022692"/>
    </source>
</evidence>
<keyword evidence="9" id="KW-0406">Ion transport</keyword>